<dbReference type="SUPFAM" id="SSF50447">
    <property type="entry name" value="Translation proteins"/>
    <property type="match status" value="1"/>
</dbReference>
<dbReference type="InterPro" id="IPR009000">
    <property type="entry name" value="Transl_B-barrel_sf"/>
</dbReference>
<dbReference type="GO" id="GO:0005525">
    <property type="term" value="F:GTP binding"/>
    <property type="evidence" value="ECO:0007669"/>
    <property type="project" value="UniProtKB-KW"/>
</dbReference>
<dbReference type="CDD" id="cd03694">
    <property type="entry name" value="GTPBP_II"/>
    <property type="match status" value="1"/>
</dbReference>
<dbReference type="PANTHER" id="PTHR43721:SF9">
    <property type="entry name" value="GTP-BINDING PROTEIN 1"/>
    <property type="match status" value="1"/>
</dbReference>
<evidence type="ECO:0000256" key="1">
    <source>
        <dbReference type="ARBA" id="ARBA00007249"/>
    </source>
</evidence>
<comment type="caution">
    <text evidence="6">The sequence shown here is derived from an EMBL/GenBank/DDBJ whole genome shotgun (WGS) entry which is preliminary data.</text>
</comment>
<dbReference type="Gene3D" id="3.40.50.300">
    <property type="entry name" value="P-loop containing nucleotide triphosphate hydrolases"/>
    <property type="match status" value="1"/>
</dbReference>
<dbReference type="SUPFAM" id="SSF50465">
    <property type="entry name" value="EF-Tu/eEF-1alpha/eIF2-gamma C-terminal domain"/>
    <property type="match status" value="1"/>
</dbReference>
<comment type="similarity">
    <text evidence="1">Belongs to the TRAFAC class translation factor GTPase superfamily. Classic translation factor GTPase family. EF-Tu/EF-1A subfamily.</text>
</comment>
<dbReference type="InterPro" id="IPR035531">
    <property type="entry name" value="GTPBP1-like"/>
</dbReference>
<keyword evidence="2" id="KW-0547">Nucleotide-binding</keyword>
<dbReference type="CDD" id="cd03708">
    <property type="entry name" value="GTPBP_III"/>
    <property type="match status" value="1"/>
</dbReference>
<feature type="compositionally biased region" description="Polar residues" evidence="4">
    <location>
        <begin position="1"/>
        <end position="10"/>
    </location>
</feature>
<dbReference type="Gene3D" id="2.40.30.10">
    <property type="entry name" value="Translation factors"/>
    <property type="match status" value="2"/>
</dbReference>
<dbReference type="FunFam" id="2.40.30.10:FF:000014">
    <property type="entry name" value="Probable GTP-binding protein 1"/>
    <property type="match status" value="1"/>
</dbReference>
<dbReference type="GO" id="GO:0003746">
    <property type="term" value="F:translation elongation factor activity"/>
    <property type="evidence" value="ECO:0007669"/>
    <property type="project" value="TreeGrafter"/>
</dbReference>
<dbReference type="InterPro" id="IPR000795">
    <property type="entry name" value="T_Tr_GTP-bd_dom"/>
</dbReference>
<dbReference type="InterPro" id="IPR004161">
    <property type="entry name" value="EFTu-like_2"/>
</dbReference>
<dbReference type="InterPro" id="IPR027417">
    <property type="entry name" value="P-loop_NTPase"/>
</dbReference>
<evidence type="ECO:0000256" key="2">
    <source>
        <dbReference type="ARBA" id="ARBA00022741"/>
    </source>
</evidence>
<evidence type="ECO:0000256" key="4">
    <source>
        <dbReference type="SAM" id="MobiDB-lite"/>
    </source>
</evidence>
<gene>
    <name evidence="6" type="ORF">CDCA_CDCA19G4671</name>
</gene>
<feature type="domain" description="Tr-type G" evidence="5">
    <location>
        <begin position="148"/>
        <end position="380"/>
    </location>
</feature>
<protein>
    <recommendedName>
        <fullName evidence="5">Tr-type G domain-containing protein</fullName>
    </recommendedName>
</protein>
<dbReference type="GO" id="GO:0003924">
    <property type="term" value="F:GTPase activity"/>
    <property type="evidence" value="ECO:0007669"/>
    <property type="project" value="InterPro"/>
</dbReference>
<dbReference type="FunFam" id="3.40.50.300:FF:000091">
    <property type="entry name" value="Probable GTP-binding protein 1"/>
    <property type="match status" value="1"/>
</dbReference>
<evidence type="ECO:0000313" key="7">
    <source>
        <dbReference type="Proteomes" id="UP001301350"/>
    </source>
</evidence>
<dbReference type="Proteomes" id="UP001301350">
    <property type="component" value="Unassembled WGS sequence"/>
</dbReference>
<keyword evidence="7" id="KW-1185">Reference proteome</keyword>
<name>A0AAV9J2X4_CYACA</name>
<accession>A0AAV9J2X4</accession>
<evidence type="ECO:0000313" key="6">
    <source>
        <dbReference type="EMBL" id="KAK4538646.1"/>
    </source>
</evidence>
<organism evidence="6 7">
    <name type="scientific">Cyanidium caldarium</name>
    <name type="common">Red alga</name>
    <dbReference type="NCBI Taxonomy" id="2771"/>
    <lineage>
        <taxon>Eukaryota</taxon>
        <taxon>Rhodophyta</taxon>
        <taxon>Bangiophyceae</taxon>
        <taxon>Cyanidiales</taxon>
        <taxon>Cyanidiaceae</taxon>
        <taxon>Cyanidium</taxon>
    </lineage>
</organism>
<dbReference type="PROSITE" id="PS51722">
    <property type="entry name" value="G_TR_2"/>
    <property type="match status" value="1"/>
</dbReference>
<dbReference type="CDD" id="cd04165">
    <property type="entry name" value="GTPBP1_like"/>
    <property type="match status" value="1"/>
</dbReference>
<dbReference type="AlphaFoldDB" id="A0AAV9J2X4"/>
<dbReference type="Pfam" id="PF03144">
    <property type="entry name" value="GTP_EFTU_D2"/>
    <property type="match status" value="1"/>
</dbReference>
<dbReference type="EMBL" id="JANCYW010000019">
    <property type="protein sequence ID" value="KAK4538646.1"/>
    <property type="molecule type" value="Genomic_DNA"/>
</dbReference>
<dbReference type="InterPro" id="IPR009001">
    <property type="entry name" value="Transl_elong_EF1A/Init_IF2_C"/>
</dbReference>
<reference evidence="6 7" key="1">
    <citation type="submission" date="2022-07" db="EMBL/GenBank/DDBJ databases">
        <title>Genome-wide signatures of adaptation to extreme environments.</title>
        <authorList>
            <person name="Cho C.H."/>
            <person name="Yoon H.S."/>
        </authorList>
    </citation>
    <scope>NUCLEOTIDE SEQUENCE [LARGE SCALE GENOMIC DNA]</scope>
    <source>
        <strain evidence="6 7">DBV 063 E5</strain>
    </source>
</reference>
<sequence length="599" mass="65211">MSATPTSVLETEQACGLGPEHRPDTAASQAGVFSNGCAMDLPAEDDEGAVEYKRMLVSPSRERFEELVTQLKYRMAAGHGEALYQLGYDNDGKARGISDAGMDASLATLKRMAAELAAEATTVLRCRAREGDVAQVLVRCKPRNCEEFTDLRICVSGNVDAGKSSLLGVLCGNGQLDNGRGLSRAQVLTHKHELETGRTSAISTQLMGFDAAGRVVNYASSGSVRHLSWADIVAQSCKLITFSDLAGHERYLKTTMFGLTAHAPDYCMMVVALNQGVLRMTREHLAIALALKVPVFAVLTKSDLAPDTVAERTVQDLSKMLKSPGARKVPVLVKTLEDVSMCAKNIPDDRVVPMFAVSNVTGEGLDLLRAFLNLIPLRHDWSEHGKSALTEFTIDEHFMVTGVGTVVSGVCLRGSVCQGQAVYLGPDGLGRFTRISIKSVHYKRVPAQRLVAGQSGSLALKKVRREKVRKGMVILSLSAANNAACISAQPPPTASHPAAPSCVIEFEAEVVLMYHSTSVRVGYQPILHCSTIRQAAQVTAMDRELVRMGERARLQFRFLYRPEWLHVGDRFCFREGRTKGIGHVTQLVERWTRELAPGF</sequence>
<evidence type="ECO:0000259" key="5">
    <source>
        <dbReference type="PROSITE" id="PS51722"/>
    </source>
</evidence>
<feature type="region of interest" description="Disordered" evidence="4">
    <location>
        <begin position="1"/>
        <end position="27"/>
    </location>
</feature>
<evidence type="ECO:0000256" key="3">
    <source>
        <dbReference type="ARBA" id="ARBA00023134"/>
    </source>
</evidence>
<dbReference type="Pfam" id="PF00009">
    <property type="entry name" value="GTP_EFTU"/>
    <property type="match status" value="1"/>
</dbReference>
<dbReference type="SUPFAM" id="SSF52540">
    <property type="entry name" value="P-loop containing nucleoside triphosphate hydrolases"/>
    <property type="match status" value="1"/>
</dbReference>
<keyword evidence="3" id="KW-0342">GTP-binding</keyword>
<dbReference type="InterPro" id="IPR050055">
    <property type="entry name" value="EF-Tu_GTPase"/>
</dbReference>
<proteinExistence type="inferred from homology"/>
<dbReference type="PANTHER" id="PTHR43721">
    <property type="entry name" value="ELONGATION FACTOR TU-RELATED"/>
    <property type="match status" value="1"/>
</dbReference>